<sequence length="100" mass="11242">MWTFLCALLACVLFAHGEGSDLSCEPRKASEMFRAMDLAFTLVNKPSDLDEICKNKTLVEECDRSVFACNNWLVNDATCLAHVREIFKMLDYVCSPEGKA</sequence>
<keyword evidence="1" id="KW-0732">Signal</keyword>
<comment type="caution">
    <text evidence="2">The sequence shown here is derived from an EMBL/GenBank/DDBJ whole genome shotgun (WGS) entry which is preliminary data.</text>
</comment>
<gene>
    <name evidence="2" type="ORF">ElyMa_006273300</name>
</gene>
<feature type="non-terminal residue" evidence="2">
    <location>
        <position position="100"/>
    </location>
</feature>
<name>A0AAV4HCZ8_9GAST</name>
<feature type="signal peptide" evidence="1">
    <location>
        <begin position="1"/>
        <end position="17"/>
    </location>
</feature>
<dbReference type="EMBL" id="BMAT01012609">
    <property type="protein sequence ID" value="GFR95439.1"/>
    <property type="molecule type" value="Genomic_DNA"/>
</dbReference>
<keyword evidence="3" id="KW-1185">Reference proteome</keyword>
<protein>
    <submittedName>
        <fullName evidence="2">Uncharacterized protein</fullName>
    </submittedName>
</protein>
<evidence type="ECO:0000313" key="3">
    <source>
        <dbReference type="Proteomes" id="UP000762676"/>
    </source>
</evidence>
<dbReference type="Proteomes" id="UP000762676">
    <property type="component" value="Unassembled WGS sequence"/>
</dbReference>
<dbReference type="AlphaFoldDB" id="A0AAV4HCZ8"/>
<reference evidence="2 3" key="1">
    <citation type="journal article" date="2021" name="Elife">
        <title>Chloroplast acquisition without the gene transfer in kleptoplastic sea slugs, Plakobranchus ocellatus.</title>
        <authorList>
            <person name="Maeda T."/>
            <person name="Takahashi S."/>
            <person name="Yoshida T."/>
            <person name="Shimamura S."/>
            <person name="Takaki Y."/>
            <person name="Nagai Y."/>
            <person name="Toyoda A."/>
            <person name="Suzuki Y."/>
            <person name="Arimoto A."/>
            <person name="Ishii H."/>
            <person name="Satoh N."/>
            <person name="Nishiyama T."/>
            <person name="Hasebe M."/>
            <person name="Maruyama T."/>
            <person name="Minagawa J."/>
            <person name="Obokata J."/>
            <person name="Shigenobu S."/>
        </authorList>
    </citation>
    <scope>NUCLEOTIDE SEQUENCE [LARGE SCALE GENOMIC DNA]</scope>
</reference>
<organism evidence="2 3">
    <name type="scientific">Elysia marginata</name>
    <dbReference type="NCBI Taxonomy" id="1093978"/>
    <lineage>
        <taxon>Eukaryota</taxon>
        <taxon>Metazoa</taxon>
        <taxon>Spiralia</taxon>
        <taxon>Lophotrochozoa</taxon>
        <taxon>Mollusca</taxon>
        <taxon>Gastropoda</taxon>
        <taxon>Heterobranchia</taxon>
        <taxon>Euthyneura</taxon>
        <taxon>Panpulmonata</taxon>
        <taxon>Sacoglossa</taxon>
        <taxon>Placobranchoidea</taxon>
        <taxon>Plakobranchidae</taxon>
        <taxon>Elysia</taxon>
    </lineage>
</organism>
<accession>A0AAV4HCZ8</accession>
<evidence type="ECO:0000313" key="2">
    <source>
        <dbReference type="EMBL" id="GFR95439.1"/>
    </source>
</evidence>
<evidence type="ECO:0000256" key="1">
    <source>
        <dbReference type="SAM" id="SignalP"/>
    </source>
</evidence>
<proteinExistence type="predicted"/>
<feature type="chain" id="PRO_5043674540" evidence="1">
    <location>
        <begin position="18"/>
        <end position="100"/>
    </location>
</feature>